<dbReference type="SMART" id="SM00924">
    <property type="entry name" value="MgtE_N"/>
    <property type="match status" value="1"/>
</dbReference>
<dbReference type="SUPFAM" id="SSF48208">
    <property type="entry name" value="Six-hairpin glycosidases"/>
    <property type="match status" value="1"/>
</dbReference>
<keyword evidence="3" id="KW-0326">Glycosidase</keyword>
<organism evidence="5 6">
    <name type="scientific">Rhizopus delemar</name>
    <dbReference type="NCBI Taxonomy" id="936053"/>
    <lineage>
        <taxon>Eukaryota</taxon>
        <taxon>Fungi</taxon>
        <taxon>Fungi incertae sedis</taxon>
        <taxon>Mucoromycota</taxon>
        <taxon>Mucoromycotina</taxon>
        <taxon>Mucoromycetes</taxon>
        <taxon>Mucorales</taxon>
        <taxon>Mucorineae</taxon>
        <taxon>Rhizopodaceae</taxon>
        <taxon>Rhizopus</taxon>
    </lineage>
</organism>
<dbReference type="Pfam" id="PF03448">
    <property type="entry name" value="MgtE_N"/>
    <property type="match status" value="1"/>
</dbReference>
<evidence type="ECO:0000256" key="2">
    <source>
        <dbReference type="ARBA" id="ARBA00022801"/>
    </source>
</evidence>
<accession>A0A9P6YDX1</accession>
<sequence>MIDRSQDDQRSTSEGQSYALFSALGANDQALFDRILAWTQDNLAGGDMRQRLPAWLGGRDAKGGWQVLDSNPASDSDLWLAYALLEAGARARDRAAAGTGADAAARAAPLANYNPADAVEFLNTLELTRAADTLAALPLPRAVKMLEAPELHRSGDLVAALPPARAAALLGLMADDRATDIVHELDEDERARLIPLLGTDARQAIQKLLSYPPNTAGALMTTEYVAVPASWTVAQTLQHIRQVERTRETVW</sequence>
<comment type="caution">
    <text evidence="5">The sequence shown here is derived from an EMBL/GenBank/DDBJ whole genome shotgun (WGS) entry which is preliminary data.</text>
</comment>
<dbReference type="PANTHER" id="PTHR43773:SF1">
    <property type="entry name" value="MAGNESIUM TRANSPORTER MGTE"/>
    <property type="match status" value="1"/>
</dbReference>
<dbReference type="Pfam" id="PF01270">
    <property type="entry name" value="Glyco_hydro_8"/>
    <property type="match status" value="1"/>
</dbReference>
<proteinExistence type="inferred from homology"/>
<dbReference type="Gene3D" id="1.50.10.10">
    <property type="match status" value="1"/>
</dbReference>
<evidence type="ECO:0000256" key="3">
    <source>
        <dbReference type="ARBA" id="ARBA00023295"/>
    </source>
</evidence>
<protein>
    <recommendedName>
        <fullName evidence="4">Magnesium transporter MgtE intracellular domain-containing protein</fullName>
    </recommendedName>
</protein>
<dbReference type="GO" id="GO:0005975">
    <property type="term" value="P:carbohydrate metabolic process"/>
    <property type="evidence" value="ECO:0007669"/>
    <property type="project" value="InterPro"/>
</dbReference>
<keyword evidence="6" id="KW-1185">Reference proteome</keyword>
<dbReference type="InterPro" id="IPR006668">
    <property type="entry name" value="Mg_transptr_MgtE_intracell_dom"/>
</dbReference>
<comment type="similarity">
    <text evidence="1">Belongs to the glycosyl hydrolase 8 (cellulase D) family.</text>
</comment>
<dbReference type="AlphaFoldDB" id="A0A9P6YDX1"/>
<reference evidence="5 6" key="1">
    <citation type="journal article" date="2020" name="Microb. Genom.">
        <title>Genetic diversity of clinical and environmental Mucorales isolates obtained from an investigation of mucormycosis cases among solid organ transplant recipients.</title>
        <authorList>
            <person name="Nguyen M.H."/>
            <person name="Kaul D."/>
            <person name="Muto C."/>
            <person name="Cheng S.J."/>
            <person name="Richter R.A."/>
            <person name="Bruno V.M."/>
            <person name="Liu G."/>
            <person name="Beyhan S."/>
            <person name="Sundermann A.J."/>
            <person name="Mounaud S."/>
            <person name="Pasculle A.W."/>
            <person name="Nierman W.C."/>
            <person name="Driscoll E."/>
            <person name="Cumbie R."/>
            <person name="Clancy C.J."/>
            <person name="Dupont C.L."/>
        </authorList>
    </citation>
    <scope>NUCLEOTIDE SEQUENCE [LARGE SCALE GENOMIC DNA]</scope>
    <source>
        <strain evidence="5 6">GL24</strain>
    </source>
</reference>
<dbReference type="SUPFAM" id="SSF158791">
    <property type="entry name" value="MgtE N-terminal domain-like"/>
    <property type="match status" value="1"/>
</dbReference>
<dbReference type="InterPro" id="IPR002037">
    <property type="entry name" value="Glyco_hydro_8"/>
</dbReference>
<gene>
    <name evidence="5" type="ORF">G6F50_013695</name>
</gene>
<dbReference type="InterPro" id="IPR008928">
    <property type="entry name" value="6-hairpin_glycosidase_sf"/>
</dbReference>
<name>A0A9P6YDX1_9FUNG</name>
<evidence type="ECO:0000313" key="5">
    <source>
        <dbReference type="EMBL" id="KAG1545947.1"/>
    </source>
</evidence>
<evidence type="ECO:0000313" key="6">
    <source>
        <dbReference type="Proteomes" id="UP000740926"/>
    </source>
</evidence>
<dbReference type="Gene3D" id="3.10.580.10">
    <property type="entry name" value="CBS-domain"/>
    <property type="match status" value="1"/>
</dbReference>
<evidence type="ECO:0000259" key="4">
    <source>
        <dbReference type="SMART" id="SM00924"/>
    </source>
</evidence>
<dbReference type="GO" id="GO:0004553">
    <property type="term" value="F:hydrolase activity, hydrolyzing O-glycosyl compounds"/>
    <property type="evidence" value="ECO:0007669"/>
    <property type="project" value="InterPro"/>
</dbReference>
<dbReference type="InterPro" id="IPR006669">
    <property type="entry name" value="MgtE_transporter"/>
</dbReference>
<dbReference type="GO" id="GO:0015095">
    <property type="term" value="F:magnesium ion transmembrane transporter activity"/>
    <property type="evidence" value="ECO:0007669"/>
    <property type="project" value="InterPro"/>
</dbReference>
<evidence type="ECO:0000256" key="1">
    <source>
        <dbReference type="ARBA" id="ARBA00009209"/>
    </source>
</evidence>
<feature type="domain" description="Magnesium transporter MgtE intracellular" evidence="4">
    <location>
        <begin position="113"/>
        <end position="216"/>
    </location>
</feature>
<dbReference type="PANTHER" id="PTHR43773">
    <property type="entry name" value="MAGNESIUM TRANSPORTER MGTE"/>
    <property type="match status" value="1"/>
</dbReference>
<dbReference type="InterPro" id="IPR012341">
    <property type="entry name" value="6hp_glycosidase-like_sf"/>
</dbReference>
<dbReference type="Proteomes" id="UP000740926">
    <property type="component" value="Unassembled WGS sequence"/>
</dbReference>
<dbReference type="EMBL" id="JAANIU010005709">
    <property type="protein sequence ID" value="KAG1545947.1"/>
    <property type="molecule type" value="Genomic_DNA"/>
</dbReference>
<keyword evidence="2" id="KW-0378">Hydrolase</keyword>
<dbReference type="GO" id="GO:0016020">
    <property type="term" value="C:membrane"/>
    <property type="evidence" value="ECO:0007669"/>
    <property type="project" value="InterPro"/>
</dbReference>
<dbReference type="InterPro" id="IPR046342">
    <property type="entry name" value="CBS_dom_sf"/>
</dbReference>